<dbReference type="RefSeq" id="WP_163661667.1">
    <property type="nucleotide sequence ID" value="NZ_QZCE01000001.1"/>
</dbReference>
<dbReference type="PROSITE" id="PS51918">
    <property type="entry name" value="RADICAL_SAM"/>
    <property type="match status" value="1"/>
</dbReference>
<comment type="caution">
    <text evidence="6">The sequence shown here is derived from an EMBL/GenBank/DDBJ whole genome shotgun (WGS) entry which is preliminary data.</text>
</comment>
<keyword evidence="3" id="KW-0408">Iron</keyword>
<dbReference type="SFLD" id="SFLDG01386">
    <property type="entry name" value="main_SPASM_domain-containing"/>
    <property type="match status" value="1"/>
</dbReference>
<evidence type="ECO:0000313" key="6">
    <source>
        <dbReference type="EMBL" id="NEZ61961.1"/>
    </source>
</evidence>
<sequence length="401" mass="45186">MISFVQKSIRQLVERPSEQLEVGPVKLVVIQPTTFCNLDCDYCYLPDRHLKLKFSLDLLNPLFEKLFKGDLVDQGFTVVWHAGEPLTMPVEFYEEAFCRIEKINTQLNADPVKIRHGIQTNGTLINDGWCDLFKRYHVNVGVSLDGPAFLHDAHRVTRKGLGTHSGVMRGVKLLQENGIGLHVIAVLTSASLDYPDEIFDFFVESGIRHVGFNVDEEEGANETSSLEGDEALARYRAFMTRLLELTKQNPEALKIREFEQTRSIIVGKADITKGQHVPFTMLNVSYSGDISTFSPELLSMKSSVYGDFVFGNVLQDSFELIYKTQKFQQINSDIQKGVELCKSQCQYFSVCGGGAPSNKYFENGSFNSAETMYCKFSKQILTDIILHDLEQGLGLVNNFLD</sequence>
<keyword evidence="2" id="KW-0479">Metal-binding</keyword>
<dbReference type="PANTHER" id="PTHR43273">
    <property type="entry name" value="ANAEROBIC SULFATASE-MATURATING ENZYME HOMOLOG ASLB-RELATED"/>
    <property type="match status" value="1"/>
</dbReference>
<keyword evidence="4" id="KW-0411">Iron-sulfur</keyword>
<evidence type="ECO:0000256" key="3">
    <source>
        <dbReference type="ARBA" id="ARBA00023004"/>
    </source>
</evidence>
<dbReference type="InterPro" id="IPR013785">
    <property type="entry name" value="Aldolase_TIM"/>
</dbReference>
<evidence type="ECO:0000256" key="1">
    <source>
        <dbReference type="ARBA" id="ARBA00022691"/>
    </source>
</evidence>
<organism evidence="6 7">
    <name type="scientific">Adonisia turfae CCMR0082</name>
    <dbReference type="NCBI Taxonomy" id="2304604"/>
    <lineage>
        <taxon>Bacteria</taxon>
        <taxon>Bacillati</taxon>
        <taxon>Cyanobacteriota</taxon>
        <taxon>Adonisia</taxon>
        <taxon>Adonisia turfae</taxon>
    </lineage>
</organism>
<keyword evidence="1" id="KW-0949">S-adenosyl-L-methionine</keyword>
<name>A0A6M0S1W8_9CYAN</name>
<evidence type="ECO:0000256" key="2">
    <source>
        <dbReference type="ARBA" id="ARBA00022723"/>
    </source>
</evidence>
<accession>A0A6M0S1W8</accession>
<dbReference type="InterPro" id="IPR023867">
    <property type="entry name" value="Sulphatase_maturase_rSAM"/>
</dbReference>
<dbReference type="PANTHER" id="PTHR43273:SF8">
    <property type="entry name" value="RADICAL SAM DOMAIN PROTEIN"/>
    <property type="match status" value="1"/>
</dbReference>
<dbReference type="NCBIfam" id="TIGR04261">
    <property type="entry name" value="rSAM_GlyRichRpt"/>
    <property type="match status" value="1"/>
</dbReference>
<dbReference type="SFLD" id="SFLDG01072">
    <property type="entry name" value="dehydrogenase_like"/>
    <property type="match status" value="1"/>
</dbReference>
<dbReference type="SUPFAM" id="SSF102114">
    <property type="entry name" value="Radical SAM enzymes"/>
    <property type="match status" value="1"/>
</dbReference>
<dbReference type="GO" id="GO:0016491">
    <property type="term" value="F:oxidoreductase activity"/>
    <property type="evidence" value="ECO:0007669"/>
    <property type="project" value="InterPro"/>
</dbReference>
<dbReference type="AlphaFoldDB" id="A0A6M0S1W8"/>
<dbReference type="InterPro" id="IPR026357">
    <property type="entry name" value="rSAM_SPASM_GrrM_OscB"/>
</dbReference>
<dbReference type="GO" id="GO:0046872">
    <property type="term" value="F:metal ion binding"/>
    <property type="evidence" value="ECO:0007669"/>
    <property type="project" value="UniProtKB-KW"/>
</dbReference>
<dbReference type="GO" id="GO:0051536">
    <property type="term" value="F:iron-sulfur cluster binding"/>
    <property type="evidence" value="ECO:0007669"/>
    <property type="project" value="UniProtKB-KW"/>
</dbReference>
<dbReference type="Proteomes" id="UP000473574">
    <property type="component" value="Unassembled WGS sequence"/>
</dbReference>
<gene>
    <name evidence="6" type="primary">grrM</name>
    <name evidence="6" type="ORF">D0962_04090</name>
</gene>
<dbReference type="SFLD" id="SFLDS00029">
    <property type="entry name" value="Radical_SAM"/>
    <property type="match status" value="1"/>
</dbReference>
<reference evidence="6 7" key="1">
    <citation type="journal article" date="2020" name="Microb. Ecol.">
        <title>Ecogenomics of the Marine Benthic Filamentous Cyanobacterium Adonisia.</title>
        <authorList>
            <person name="Walter J.M."/>
            <person name="Coutinho F.H."/>
            <person name="Leomil L."/>
            <person name="Hargreaves P.I."/>
            <person name="Campeao M.E."/>
            <person name="Vieira V.V."/>
            <person name="Silva B.S."/>
            <person name="Fistarol G.O."/>
            <person name="Salomon P.S."/>
            <person name="Sawabe T."/>
            <person name="Mino S."/>
            <person name="Hosokawa M."/>
            <person name="Miyashita H."/>
            <person name="Maruyama F."/>
            <person name="van Verk M.C."/>
            <person name="Dutilh B.E."/>
            <person name="Thompson C.C."/>
            <person name="Thompson F.L."/>
        </authorList>
    </citation>
    <scope>NUCLEOTIDE SEQUENCE [LARGE SCALE GENOMIC DNA]</scope>
    <source>
        <strain evidence="6 7">CCMR0082</strain>
    </source>
</reference>
<dbReference type="CDD" id="cd01335">
    <property type="entry name" value="Radical_SAM"/>
    <property type="match status" value="1"/>
</dbReference>
<evidence type="ECO:0000259" key="5">
    <source>
        <dbReference type="PROSITE" id="PS51918"/>
    </source>
</evidence>
<dbReference type="Gene3D" id="3.20.20.70">
    <property type="entry name" value="Aldolase class I"/>
    <property type="match status" value="1"/>
</dbReference>
<dbReference type="SFLD" id="SFLDG01384">
    <property type="entry name" value="thioether_bond_formation_requi"/>
    <property type="match status" value="1"/>
</dbReference>
<dbReference type="Pfam" id="PF04055">
    <property type="entry name" value="Radical_SAM"/>
    <property type="match status" value="1"/>
</dbReference>
<dbReference type="InterPro" id="IPR058240">
    <property type="entry name" value="rSAM_sf"/>
</dbReference>
<feature type="domain" description="Radical SAM core" evidence="5">
    <location>
        <begin position="20"/>
        <end position="252"/>
    </location>
</feature>
<dbReference type="InterPro" id="IPR007197">
    <property type="entry name" value="rSAM"/>
</dbReference>
<dbReference type="SFLD" id="SFLDG01067">
    <property type="entry name" value="SPASM/twitch_domain_containing"/>
    <property type="match status" value="1"/>
</dbReference>
<evidence type="ECO:0000256" key="4">
    <source>
        <dbReference type="ARBA" id="ARBA00023014"/>
    </source>
</evidence>
<evidence type="ECO:0000313" key="7">
    <source>
        <dbReference type="Proteomes" id="UP000473574"/>
    </source>
</evidence>
<protein>
    <submittedName>
        <fullName evidence="6">GRRM system radical SAM/SPASM domain protein</fullName>
    </submittedName>
</protein>
<dbReference type="EMBL" id="QZCE01000001">
    <property type="protein sequence ID" value="NEZ61961.1"/>
    <property type="molecule type" value="Genomic_DNA"/>
</dbReference>
<proteinExistence type="predicted"/>